<gene>
    <name evidence="1" type="ORF">FPZ42_06570</name>
</gene>
<dbReference type="EMBL" id="VOEI01000002">
    <property type="protein sequence ID" value="TWR26698.1"/>
    <property type="molecule type" value="Genomic_DNA"/>
</dbReference>
<dbReference type="Proteomes" id="UP000318010">
    <property type="component" value="Unassembled WGS sequence"/>
</dbReference>
<dbReference type="RefSeq" id="WP_146269703.1">
    <property type="nucleotide sequence ID" value="NZ_VOEI01000002.1"/>
</dbReference>
<comment type="caution">
    <text evidence="1">The sequence shown here is derived from an EMBL/GenBank/DDBJ whole genome shotgun (WGS) entry which is preliminary data.</text>
</comment>
<name>A0A563U5T0_9SPHI</name>
<keyword evidence="2" id="KW-1185">Reference proteome</keyword>
<dbReference type="OrthoDB" id="1373243at2"/>
<proteinExistence type="predicted"/>
<reference evidence="1 2" key="1">
    <citation type="submission" date="2019-07" db="EMBL/GenBank/DDBJ databases">
        <authorList>
            <person name="Kim J."/>
        </authorList>
    </citation>
    <scope>NUCLEOTIDE SEQUENCE [LARGE SCALE GENOMIC DNA]</scope>
    <source>
        <strain evidence="1 2">MJ1a</strain>
    </source>
</reference>
<protein>
    <submittedName>
        <fullName evidence="1">Uncharacterized protein</fullName>
    </submittedName>
</protein>
<dbReference type="AlphaFoldDB" id="A0A563U5T0"/>
<evidence type="ECO:0000313" key="1">
    <source>
        <dbReference type="EMBL" id="TWR26698.1"/>
    </source>
</evidence>
<evidence type="ECO:0000313" key="2">
    <source>
        <dbReference type="Proteomes" id="UP000318010"/>
    </source>
</evidence>
<organism evidence="1 2">
    <name type="scientific">Mucilaginibacter achroorhodeus</name>
    <dbReference type="NCBI Taxonomy" id="2599294"/>
    <lineage>
        <taxon>Bacteria</taxon>
        <taxon>Pseudomonadati</taxon>
        <taxon>Bacteroidota</taxon>
        <taxon>Sphingobacteriia</taxon>
        <taxon>Sphingobacteriales</taxon>
        <taxon>Sphingobacteriaceae</taxon>
        <taxon>Mucilaginibacter</taxon>
    </lineage>
</organism>
<sequence>MYVEFNGSAKGPLWGVNTVQVTYSDAGETYTLQIFPDICNDDLKNSGKPMHFYIMPNSVRMARNDDGKYQFHFTKFSGVLTEDSNIGTKGQEEVAGGMVSFTSTLELPPGVIDSLKDQIAQQIKKNASLNSNPLFMFKNPDAPAFELGFVPVEENIVAISTATLGEINDPATPQDNTDKWLWEMQGDGRGSLDPNGKNACTAMMGQFPAALVEAGFKGDSGPLFVQNALKLRFYIPSVEIKVVADYSKIHNAYTENTKYKDNWTQSNIHSMFEENNLSGFCKTTITYGDAELTDKDKELYNDMANQAKALIMENVKKFIFDRQPVQLAPAEAADTKSKQLEIQSHRSSSWFGLVRSSSTTYSWKDSDNGYSYALNKNFSADTAHMEDSTTIQGPYFKTTVVSGNMRGFFQELSKDPKAKDEYFSFVNMGDAFKKIHVIATSRANWPTETSEQPLDKLLLSVGYPDSNGVVQYRNSGRYYDTLAGKLSEDFAPAIWTKDNKDRVYVFDFAVDDNVPADKRNQISVKRTITYKEDERVKIDADNTVEIPEETTTNTQVEIKADLVGHLKVAPIYLAADLNKHMQVEVTFNKDGFSPLTIMFTTDNATEKPSFEVWTADAGQVMKWSYKVKVTYKSYGPLDAIIYEGDEVPMSGSYPNGISINLPKMPDDLLDRLTEYKQKSKQLDELDA</sequence>
<accession>A0A563U5T0</accession>